<proteinExistence type="predicted"/>
<reference evidence="1" key="2">
    <citation type="journal article" date="2015" name="Data Brief">
        <title>Shoot transcriptome of the giant reed, Arundo donax.</title>
        <authorList>
            <person name="Barrero R.A."/>
            <person name="Guerrero F.D."/>
            <person name="Moolhuijzen P."/>
            <person name="Goolsby J.A."/>
            <person name="Tidwell J."/>
            <person name="Bellgard S.E."/>
            <person name="Bellgard M.I."/>
        </authorList>
    </citation>
    <scope>NUCLEOTIDE SEQUENCE</scope>
    <source>
        <tissue evidence="1">Shoot tissue taken approximately 20 cm above the soil surface</tissue>
    </source>
</reference>
<dbReference type="EMBL" id="GBRH01161661">
    <property type="protein sequence ID" value="JAE36235.1"/>
    <property type="molecule type" value="Transcribed_RNA"/>
</dbReference>
<organism evidence="1">
    <name type="scientific">Arundo donax</name>
    <name type="common">Giant reed</name>
    <name type="synonym">Donax arundinaceus</name>
    <dbReference type="NCBI Taxonomy" id="35708"/>
    <lineage>
        <taxon>Eukaryota</taxon>
        <taxon>Viridiplantae</taxon>
        <taxon>Streptophyta</taxon>
        <taxon>Embryophyta</taxon>
        <taxon>Tracheophyta</taxon>
        <taxon>Spermatophyta</taxon>
        <taxon>Magnoliopsida</taxon>
        <taxon>Liliopsida</taxon>
        <taxon>Poales</taxon>
        <taxon>Poaceae</taxon>
        <taxon>PACMAD clade</taxon>
        <taxon>Arundinoideae</taxon>
        <taxon>Arundineae</taxon>
        <taxon>Arundo</taxon>
    </lineage>
</organism>
<evidence type="ECO:0000313" key="1">
    <source>
        <dbReference type="EMBL" id="JAE36235.1"/>
    </source>
</evidence>
<dbReference type="AlphaFoldDB" id="A0A0A9HGF6"/>
<protein>
    <submittedName>
        <fullName evidence="1">Uncharacterized protein</fullName>
    </submittedName>
</protein>
<accession>A0A0A9HGF6</accession>
<reference evidence="1" key="1">
    <citation type="submission" date="2014-09" db="EMBL/GenBank/DDBJ databases">
        <authorList>
            <person name="Magalhaes I.L.F."/>
            <person name="Oliveira U."/>
            <person name="Santos F.R."/>
            <person name="Vidigal T.H.D.A."/>
            <person name="Brescovit A.D."/>
            <person name="Santos A.J."/>
        </authorList>
    </citation>
    <scope>NUCLEOTIDE SEQUENCE</scope>
    <source>
        <tissue evidence="1">Shoot tissue taken approximately 20 cm above the soil surface</tissue>
    </source>
</reference>
<name>A0A0A9HGF6_ARUDO</name>
<sequence>MKNASRILSYLSLYGTLRLSLYCKTPDLSPSSACLVLWIQPIPYSGVRLFLLCR</sequence>